<reference evidence="1 2" key="1">
    <citation type="submission" date="2018-03" db="EMBL/GenBank/DDBJ databases">
        <title>Genomic Encyclopedia of Archaeal and Bacterial Type Strains, Phase II (KMG-II): from individual species to whole genera.</title>
        <authorList>
            <person name="Goeker M."/>
        </authorList>
    </citation>
    <scope>NUCLEOTIDE SEQUENCE [LARGE SCALE GENOMIC DNA]</scope>
    <source>
        <strain evidence="1 2">DSM 28354</strain>
    </source>
</reference>
<accession>A0A2T0S0V5</accession>
<organism evidence="1 2">
    <name type="scientific">Spirosoma oryzae</name>
    <dbReference type="NCBI Taxonomy" id="1469603"/>
    <lineage>
        <taxon>Bacteria</taxon>
        <taxon>Pseudomonadati</taxon>
        <taxon>Bacteroidota</taxon>
        <taxon>Cytophagia</taxon>
        <taxon>Cytophagales</taxon>
        <taxon>Cytophagaceae</taxon>
        <taxon>Spirosoma</taxon>
    </lineage>
</organism>
<evidence type="ECO:0000313" key="1">
    <source>
        <dbReference type="EMBL" id="PRY27030.1"/>
    </source>
</evidence>
<comment type="caution">
    <text evidence="1">The sequence shown here is derived from an EMBL/GenBank/DDBJ whole genome shotgun (WGS) entry which is preliminary data.</text>
</comment>
<evidence type="ECO:0000313" key="2">
    <source>
        <dbReference type="Proteomes" id="UP000238375"/>
    </source>
</evidence>
<dbReference type="AlphaFoldDB" id="A0A2T0S0V5"/>
<dbReference type="Gene3D" id="2.60.40.10">
    <property type="entry name" value="Immunoglobulins"/>
    <property type="match status" value="2"/>
</dbReference>
<keyword evidence="2" id="KW-1185">Reference proteome</keyword>
<sequence>MYSPLGHYARMFGVSANGMWYQVYLLMTFVLTGLSASAQVSLRLVLHADGQTYAVYMRSAVDYTGRSALISTTQVTLAVPHGLAAERFEITDLTSPIPNMTWRQADRVDAPPENPDRDYLFFSFINNNSPTVLFNIPAGQDILLFQFKRKGPCSVQAQLIDNGTDEFRTPNSKGINTGNSVSILGAGGNVYAGNINQGPTVQIHAAADSVCGKQSLELQAELTNPTPAVTYRYQWFADEQPISPVLDTPVFTYFVPGSATGYQVRIRVKVTTTGTLPCDGQLATATKSVFVKAVPTAKLTYTGETCTPLPVTLSAQSIAKASYTWMLNNQAVTTGPQPSFVATVGGTYSVAVTVNGCSASSDLLRLINVSKAERTSVRIGTVGPLVAGQSVRLAPQISNATSFTWSPADQLSSTTVADPVITAQLPMSYTLTVQSDQGCVASDTVTLIVVPTLFIPTAFTPNGDGVNDTWVIQNISYHQPCRLQVVNRWGDIVYDQSPYRTPWDAAGNGVPLEPGLYQYVLTTLYTAYSGSVQIIR</sequence>
<dbReference type="RefSeq" id="WP_170108801.1">
    <property type="nucleotide sequence ID" value="NZ_PVTE01000035.1"/>
</dbReference>
<dbReference type="InterPro" id="IPR035986">
    <property type="entry name" value="PKD_dom_sf"/>
</dbReference>
<dbReference type="Proteomes" id="UP000238375">
    <property type="component" value="Unassembled WGS sequence"/>
</dbReference>
<protein>
    <submittedName>
        <fullName evidence="1">Gliding motility-associated-like protein</fullName>
    </submittedName>
</protein>
<name>A0A2T0S0V5_9BACT</name>
<dbReference type="NCBIfam" id="TIGR04131">
    <property type="entry name" value="Bac_Flav_CTERM"/>
    <property type="match status" value="1"/>
</dbReference>
<dbReference type="InterPro" id="IPR026341">
    <property type="entry name" value="T9SS_type_B"/>
</dbReference>
<dbReference type="Pfam" id="PF13585">
    <property type="entry name" value="CHU_C"/>
    <property type="match status" value="1"/>
</dbReference>
<proteinExistence type="predicted"/>
<dbReference type="EMBL" id="PVTE01000035">
    <property type="protein sequence ID" value="PRY27030.1"/>
    <property type="molecule type" value="Genomic_DNA"/>
</dbReference>
<gene>
    <name evidence="1" type="ORF">CLV58_13532</name>
</gene>
<dbReference type="SUPFAM" id="SSF49299">
    <property type="entry name" value="PKD domain"/>
    <property type="match status" value="1"/>
</dbReference>
<dbReference type="InterPro" id="IPR013783">
    <property type="entry name" value="Ig-like_fold"/>
</dbReference>